<dbReference type="AlphaFoldDB" id="A0A6S6W4H3"/>
<feature type="region of interest" description="Disordered" evidence="1">
    <location>
        <begin position="1"/>
        <end position="108"/>
    </location>
</feature>
<gene>
    <name evidence="2" type="ORF">PTTW11_06307</name>
</gene>
<accession>A0A6S6W4H3</accession>
<dbReference type="Proteomes" id="UP000472372">
    <property type="component" value="Chromosome 5"/>
</dbReference>
<evidence type="ECO:0000313" key="3">
    <source>
        <dbReference type="Proteomes" id="UP000472372"/>
    </source>
</evidence>
<feature type="compositionally biased region" description="Low complexity" evidence="1">
    <location>
        <begin position="1"/>
        <end position="14"/>
    </location>
</feature>
<feature type="compositionally biased region" description="Basic and acidic residues" evidence="1">
    <location>
        <begin position="36"/>
        <end position="52"/>
    </location>
</feature>
<reference evidence="2" key="1">
    <citation type="submission" date="2021-02" db="EMBL/GenBank/DDBJ databases">
        <authorList>
            <person name="Syme A R."/>
            <person name="Syme A R."/>
            <person name="Moolhuijzen P."/>
        </authorList>
    </citation>
    <scope>NUCLEOTIDE SEQUENCE</scope>
    <source>
        <strain evidence="2">W1-1</strain>
    </source>
</reference>
<organism evidence="2 3">
    <name type="scientific">Pyrenophora teres f. teres</name>
    <dbReference type="NCBI Taxonomy" id="97479"/>
    <lineage>
        <taxon>Eukaryota</taxon>
        <taxon>Fungi</taxon>
        <taxon>Dikarya</taxon>
        <taxon>Ascomycota</taxon>
        <taxon>Pezizomycotina</taxon>
        <taxon>Dothideomycetes</taxon>
        <taxon>Pleosporomycetidae</taxon>
        <taxon>Pleosporales</taxon>
        <taxon>Pleosporineae</taxon>
        <taxon>Pleosporaceae</taxon>
        <taxon>Pyrenophora</taxon>
    </lineage>
</organism>
<evidence type="ECO:0000256" key="1">
    <source>
        <dbReference type="SAM" id="MobiDB-lite"/>
    </source>
</evidence>
<sequence length="280" mass="30565">MASSSNSATAANRPARARKQALYVEVSSSPSESDQEGDKAPEADSGAKHNPDNDDMNISDYAPSRKVTPEVTAAASSSPADEPQPASPTSTAHSSSSDDEGLPTLYASTAPGDMTTFLDIIHDADEEVAQKVTFLRFSAIYDTPTNSGLIDFFGINPNTLTYSPPLEHARGVRAKMCRRLRMLLQAADKTEDEKLTVWMKVVCELFRPCAASNILIPKEWMGGKELFKQYFSLDDGETEEKGTGMVLLGEKKDRVGGKRFLEKPRDVRGVEEPLRRLFGA</sequence>
<name>A0A6S6W4H3_9PLEO</name>
<evidence type="ECO:0000313" key="2">
    <source>
        <dbReference type="EMBL" id="CAE7178201.1"/>
    </source>
</evidence>
<proteinExistence type="predicted"/>
<dbReference type="EMBL" id="HG992981">
    <property type="protein sequence ID" value="CAE7178201.1"/>
    <property type="molecule type" value="Genomic_DNA"/>
</dbReference>
<protein>
    <submittedName>
        <fullName evidence="2">Uncharacterized protein</fullName>
    </submittedName>
</protein>